<dbReference type="EMBL" id="OV725081">
    <property type="protein sequence ID" value="CAH1401962.1"/>
    <property type="molecule type" value="Genomic_DNA"/>
</dbReference>
<sequence>MELKWFIFFILSIEVNTVSSHVRNLHFFRCLHEHTFEPCIVFPETSSNMTVFSYKLANEYSNLSIDIHNAIELQNLSLISEENLDKIPDAILLLIPVNHLSSINRKYLMNLIIQRSRSSVVKHLVKAYLLGNRDEYFYEKLQTVDLPVKSLAWIADVISSDVNGAKEIIIHPPLLFYSPPFSLLFNNTSEKLFYLSLWEKSNHISKEINKAYLRFWTYATIKNSFPGPLNNWNDLCLERWGTLLTASTSDELKLLNHSNIDNLQLLFSFGFSTIQLRTLFEEFSERLMNSRLGYFTLSNLLIELLPDQLLLFSKIIPYIEQLKVLPSIKSIPTSKQIFEILMFEKEIGDEDGFSYINNYSYVLPLKTLSESLIHPLPLSSLIKIQSNHFSKSQLYILSSRSEMFDFDSEYIFECKDLIKVLPARDIIFNQTASHVLLHLLSVVAGDNPPQSFSVLNKLWTLVGSSDVFKKILANRDSDVLLEYIPSRFVAKYFNNILITIGENINSHTKLPDSFVSSLLISLNETEKTFSLLNVKESSAFLFNGVSCFDIYLLDPYDFVVFMAKFTEQRRISGKDFPKPLQQCCLDKFFAYIELKSSLFQGILGESRLSLLNEAEIDSIGGYIFSALPIKPVAKAKHSKRIIKSIGELSLSELIMAAPISRLQEFGTLLVHDNFIAGKQIDFPLFDLGNLTLFLDKKYITKINETYFQLLLESRFIDHRVCTNKSSRLAWFNFLKQCFGETSNWTYQTLVTLGDLLIVVPDKELDKIPSNSWKYAADVLISHYNDIIKYSPSLKFYEVCMLQLSSDEAQWYFNDLKQLVKVFASAAQLQLNTVTTAEEIKKKKNSNGGLFTFINSRKSNIKISRHSIKNVIKTEKSLMENETDPHVTGTINKDEIGFSNVMLGNESSSTPRFPNVHSIDLENITETVVNDGCSFSTGCRNYFPEEKTTHYFDSTSVTSANENKSSAFYQNGISKETNGKTDPVSEQPIFKFNSINETNITSSKETSTLFNISEKYLYPTTTLDDVTYMNFPSSTGKNNSVYSYDLENTKDYFTTKNCSNGAMESSTTSFQNELATSAMEVSSKIYSNIYNFNTSGFEIDYNNSLSESYPLNTANNTITVDTSTAEVSPSIHSEELITDSSDHTSKMSSTPISTTFNENIKNKFKFMDKTQLENLLKNNNTKTEFLKFNFSSLGIKSRKSSFNIIGSARKGRVKRSVGQYSCEALKMVGKLAEIIVSVELIQTMSKEDLNECVDLFSEMDLPMNVKNLIWSKLKLDRIFLYGKLVSAINSSDVENMNLSISDPWALEIINLIARYSNDPDVKEHVIKSVSGTKKKHYTVEILVTLGSLICKLPEINSQLIKPSELLKASVILGRNLPCNYSCLQKIANIAAKEGAFEDPSKWSAKDVADLGIIVAGLERIHWKKLLHSKKKPLRGISEQAFKCLPPEYIEELELQYNMNLSKIYLKGPELFDRSIHFDFFGTVNDSFTVFNEFTSHSVQLTSFYLSFPLQILFIVTLLILNHY</sequence>
<accession>A0A9P0HHP1</accession>
<keyword evidence="6" id="KW-1185">Reference proteome</keyword>
<gene>
    <name evidence="5" type="ORF">NEZAVI_LOCUS10890</name>
</gene>
<evidence type="ECO:0000256" key="2">
    <source>
        <dbReference type="ARBA" id="ARBA00023180"/>
    </source>
</evidence>
<organism evidence="5 6">
    <name type="scientific">Nezara viridula</name>
    <name type="common">Southern green stink bug</name>
    <name type="synonym">Cimex viridulus</name>
    <dbReference type="NCBI Taxonomy" id="85310"/>
    <lineage>
        <taxon>Eukaryota</taxon>
        <taxon>Metazoa</taxon>
        <taxon>Ecdysozoa</taxon>
        <taxon>Arthropoda</taxon>
        <taxon>Hexapoda</taxon>
        <taxon>Insecta</taxon>
        <taxon>Pterygota</taxon>
        <taxon>Neoptera</taxon>
        <taxon>Paraneoptera</taxon>
        <taxon>Hemiptera</taxon>
        <taxon>Heteroptera</taxon>
        <taxon>Panheteroptera</taxon>
        <taxon>Pentatomomorpha</taxon>
        <taxon>Pentatomoidea</taxon>
        <taxon>Pentatomidae</taxon>
        <taxon>Pentatominae</taxon>
        <taxon>Nezara</taxon>
    </lineage>
</organism>
<dbReference type="GO" id="GO:0009986">
    <property type="term" value="C:cell surface"/>
    <property type="evidence" value="ECO:0007669"/>
    <property type="project" value="TreeGrafter"/>
</dbReference>
<dbReference type="GO" id="GO:0007160">
    <property type="term" value="P:cell-matrix adhesion"/>
    <property type="evidence" value="ECO:0007669"/>
    <property type="project" value="TreeGrafter"/>
</dbReference>
<name>A0A9P0HHP1_NEZVI</name>
<protein>
    <submittedName>
        <fullName evidence="5">Uncharacterized protein</fullName>
    </submittedName>
</protein>
<keyword evidence="2" id="KW-0325">Glycoprotein</keyword>
<keyword evidence="3" id="KW-0472">Membrane</keyword>
<dbReference type="InterPro" id="IPR026664">
    <property type="entry name" value="Stereocilin-rel"/>
</dbReference>
<feature type="transmembrane region" description="Helical" evidence="3">
    <location>
        <begin position="1502"/>
        <end position="1519"/>
    </location>
</feature>
<evidence type="ECO:0000313" key="6">
    <source>
        <dbReference type="Proteomes" id="UP001152798"/>
    </source>
</evidence>
<dbReference type="PANTHER" id="PTHR23412">
    <property type="entry name" value="STEREOCILIN RELATED"/>
    <property type="match status" value="1"/>
</dbReference>
<keyword evidence="3" id="KW-1133">Transmembrane helix</keyword>
<proteinExistence type="predicted"/>
<dbReference type="OrthoDB" id="6621219at2759"/>
<reference evidence="5" key="1">
    <citation type="submission" date="2022-01" db="EMBL/GenBank/DDBJ databases">
        <authorList>
            <person name="King R."/>
        </authorList>
    </citation>
    <scope>NUCLEOTIDE SEQUENCE</scope>
</reference>
<dbReference type="Proteomes" id="UP001152798">
    <property type="component" value="Chromosome 5"/>
</dbReference>
<feature type="signal peptide" evidence="4">
    <location>
        <begin position="1"/>
        <end position="20"/>
    </location>
</feature>
<evidence type="ECO:0000256" key="3">
    <source>
        <dbReference type="SAM" id="Phobius"/>
    </source>
</evidence>
<evidence type="ECO:0000256" key="1">
    <source>
        <dbReference type="ARBA" id="ARBA00022729"/>
    </source>
</evidence>
<evidence type="ECO:0000256" key="4">
    <source>
        <dbReference type="SAM" id="SignalP"/>
    </source>
</evidence>
<dbReference type="PANTHER" id="PTHR23412:SF17">
    <property type="entry name" value="OTOANCORIN"/>
    <property type="match status" value="1"/>
</dbReference>
<evidence type="ECO:0000313" key="5">
    <source>
        <dbReference type="EMBL" id="CAH1401962.1"/>
    </source>
</evidence>
<keyword evidence="1 4" id="KW-0732">Signal</keyword>
<feature type="chain" id="PRO_5040283336" evidence="4">
    <location>
        <begin position="21"/>
        <end position="1522"/>
    </location>
</feature>
<keyword evidence="3" id="KW-0812">Transmembrane</keyword>